<dbReference type="EMBL" id="CP003538">
    <property type="protein sequence ID" value="AGH98249.1"/>
    <property type="molecule type" value="Genomic_DNA"/>
</dbReference>
<evidence type="ECO:0000313" key="1">
    <source>
        <dbReference type="EMBL" id="AGH98249.1"/>
    </source>
</evidence>
<reference evidence="1 2" key="1">
    <citation type="journal article" date="2013" name="ISME J.">
        <title>By their genes ye shall know them: genomic signatures of predatory bacteria.</title>
        <authorList>
            <person name="Pasternak Z."/>
            <person name="Pietrokovski S."/>
            <person name="Rotem O."/>
            <person name="Gophna U."/>
            <person name="Lurie-Weinberger M.N."/>
            <person name="Jurkevitch E."/>
        </authorList>
    </citation>
    <scope>NUCLEOTIDE SEQUENCE [LARGE SCALE GENOMIC DNA]</scope>
    <source>
        <strain evidence="1">EPB</strain>
    </source>
</reference>
<protein>
    <submittedName>
        <fullName evidence="1">Uncharacterized protein</fullName>
    </submittedName>
</protein>
<dbReference type="Proteomes" id="UP000011932">
    <property type="component" value="Chromosome"/>
</dbReference>
<dbReference type="HOGENOM" id="CLU_1957052_0_0_5"/>
<gene>
    <name evidence="1" type="ORF">A11S_1440</name>
</gene>
<sequence length="128" mass="14429">MNACFNRIYHSDEVDLQLSYLMDDLAEQGATPETVPGLESRARNKVISVMCTEEFNAKPKAPVDKYNGNFLSCTFGESGSDKVLKMTQNRLNDMVRQGVIRDSQKNDMKDDVHTNVVREVCMGMGYKP</sequence>
<dbReference type="STRING" id="349215.A11S_1440"/>
<dbReference type="RefSeq" id="WP_015467783.1">
    <property type="nucleotide sequence ID" value="NC_020812.1"/>
</dbReference>
<name>M4VYI3_9BACT</name>
<evidence type="ECO:0000313" key="2">
    <source>
        <dbReference type="Proteomes" id="UP000011932"/>
    </source>
</evidence>
<dbReference type="KEGG" id="man:A11S_1440"/>
<proteinExistence type="predicted"/>
<organism evidence="1 2">
    <name type="scientific">Micavibrio aeruginosavorus EPB</name>
    <dbReference type="NCBI Taxonomy" id="349215"/>
    <lineage>
        <taxon>Bacteria</taxon>
        <taxon>Pseudomonadati</taxon>
        <taxon>Bdellovibrionota</taxon>
        <taxon>Bdellovibrionia</taxon>
        <taxon>Bdellovibrionales</taxon>
        <taxon>Pseudobdellovibrionaceae</taxon>
        <taxon>Micavibrio</taxon>
    </lineage>
</organism>
<accession>M4VYI3</accession>
<dbReference type="AlphaFoldDB" id="M4VYI3"/>